<protein>
    <submittedName>
        <fullName evidence="2">MAK10-like protein</fullName>
    </submittedName>
</protein>
<proteinExistence type="predicted"/>
<dbReference type="AlphaFoldDB" id="A0A6L2LKH2"/>
<feature type="region of interest" description="Disordered" evidence="1">
    <location>
        <begin position="240"/>
        <end position="266"/>
    </location>
</feature>
<reference evidence="2" key="1">
    <citation type="journal article" date="2019" name="Sci. Rep.">
        <title>Draft genome of Tanacetum cinerariifolium, the natural source of mosquito coil.</title>
        <authorList>
            <person name="Yamashiro T."/>
            <person name="Shiraishi A."/>
            <person name="Satake H."/>
            <person name="Nakayama K."/>
        </authorList>
    </citation>
    <scope>NUCLEOTIDE SEQUENCE</scope>
</reference>
<accession>A0A6L2LKH2</accession>
<name>A0A6L2LKH2_TANCI</name>
<evidence type="ECO:0000313" key="2">
    <source>
        <dbReference type="EMBL" id="GEU62316.1"/>
    </source>
</evidence>
<dbReference type="EMBL" id="BKCJ010004652">
    <property type="protein sequence ID" value="GEU62316.1"/>
    <property type="molecule type" value="Genomic_DNA"/>
</dbReference>
<organism evidence="2">
    <name type="scientific">Tanacetum cinerariifolium</name>
    <name type="common">Dalmatian daisy</name>
    <name type="synonym">Chrysanthemum cinerariifolium</name>
    <dbReference type="NCBI Taxonomy" id="118510"/>
    <lineage>
        <taxon>Eukaryota</taxon>
        <taxon>Viridiplantae</taxon>
        <taxon>Streptophyta</taxon>
        <taxon>Embryophyta</taxon>
        <taxon>Tracheophyta</taxon>
        <taxon>Spermatophyta</taxon>
        <taxon>Magnoliopsida</taxon>
        <taxon>eudicotyledons</taxon>
        <taxon>Gunneridae</taxon>
        <taxon>Pentapetalae</taxon>
        <taxon>asterids</taxon>
        <taxon>campanulids</taxon>
        <taxon>Asterales</taxon>
        <taxon>Asteraceae</taxon>
        <taxon>Asteroideae</taxon>
        <taxon>Anthemideae</taxon>
        <taxon>Anthemidinae</taxon>
        <taxon>Tanacetum</taxon>
    </lineage>
</organism>
<sequence length="551" mass="62290">MLVPSGGGLILYQTYGNLYAMTGSHLHEDKQILSVEVFDEVFSTWMAFEGYTRDLGSFGEEMDEITDLHQILEDVWLTERRDGIAGITQCRRDLSGDGFYILVTTSQRSRHKNDPMDFTKPVKAITLPQDVPSTSGRRLIELENQVQRLMKAHLAPTQPTQMNKITTSYEICSGPYDTQYYMEDPEKAFVEYASSRTKEAGDARLSKFEADFKQQQSEMTNKIDTVLKAITDRIAGALPSDTAHSKEANISQTSQLRPRMEIETQQPEEPEPILEDEFQNLHLNLPVLEVPAHAPIYNTILDKYVESLELDKNGSAFVQGEIPAKMEDLRLFTLPCRLGDSEPFNTLADLGSMAKIEVGEGITRSVFGVKGVDLGEEEAPYWTTLGTRESYKIRPRSNGVGAQTPYYARKDFLDCHLPREWEIAIDAELNPFKGRKVHLLEDKQILSVGVFSTWMTFRGNTRDLGSFGEEMDEITDLHQILEDVLLTKHANGIAGITRCRRDLSGDGFWILATASQRSRLKVDLEPSMWRRRPEHKATPSRRQTLVLVAAS</sequence>
<gene>
    <name evidence="2" type="ORF">Tci_034294</name>
</gene>
<comment type="caution">
    <text evidence="2">The sequence shown here is derived from an EMBL/GenBank/DDBJ whole genome shotgun (WGS) entry which is preliminary data.</text>
</comment>
<evidence type="ECO:0000256" key="1">
    <source>
        <dbReference type="SAM" id="MobiDB-lite"/>
    </source>
</evidence>